<dbReference type="CDD" id="cd00463">
    <property type="entry name" value="Ribosomal_L31e"/>
    <property type="match status" value="1"/>
</dbReference>
<evidence type="ECO:0000313" key="4">
    <source>
        <dbReference type="EMBL" id="KAG5177873.1"/>
    </source>
</evidence>
<keyword evidence="2 4" id="KW-0689">Ribosomal protein</keyword>
<protein>
    <submittedName>
        <fullName evidence="4">Ribosomal protein L31e-domain-containing protein</fullName>
    </submittedName>
</protein>
<dbReference type="SMART" id="SM01380">
    <property type="entry name" value="Ribosomal_L31e"/>
    <property type="match status" value="1"/>
</dbReference>
<reference evidence="4" key="1">
    <citation type="submission" date="2021-02" db="EMBL/GenBank/DDBJ databases">
        <title>First Annotated Genome of the Yellow-green Alga Tribonema minus.</title>
        <authorList>
            <person name="Mahan K.M."/>
        </authorList>
    </citation>
    <scope>NUCLEOTIDE SEQUENCE</scope>
    <source>
        <strain evidence="4">UTEX B ZZ1240</strain>
    </source>
</reference>
<dbReference type="Proteomes" id="UP000664859">
    <property type="component" value="Unassembled WGS sequence"/>
</dbReference>
<dbReference type="PANTHER" id="PTHR10956">
    <property type="entry name" value="60S RIBOSOMAL PROTEIN L31"/>
    <property type="match status" value="1"/>
</dbReference>
<dbReference type="GO" id="GO:0003735">
    <property type="term" value="F:structural constituent of ribosome"/>
    <property type="evidence" value="ECO:0007669"/>
    <property type="project" value="InterPro"/>
</dbReference>
<dbReference type="Gene3D" id="3.10.440.10">
    <property type="match status" value="1"/>
</dbReference>
<dbReference type="GO" id="GO:0002181">
    <property type="term" value="P:cytoplasmic translation"/>
    <property type="evidence" value="ECO:0007669"/>
    <property type="project" value="TreeGrafter"/>
</dbReference>
<evidence type="ECO:0000256" key="1">
    <source>
        <dbReference type="ARBA" id="ARBA00010808"/>
    </source>
</evidence>
<accession>A0A835YWF7</accession>
<comment type="similarity">
    <text evidence="1">Belongs to the eukaryotic ribosomal protein eL31 family.</text>
</comment>
<keyword evidence="5" id="KW-1185">Reference proteome</keyword>
<dbReference type="EMBL" id="JAFCMP010000521">
    <property type="protein sequence ID" value="KAG5177873.1"/>
    <property type="molecule type" value="Genomic_DNA"/>
</dbReference>
<dbReference type="InterPro" id="IPR000054">
    <property type="entry name" value="Ribosomal_eL31"/>
</dbReference>
<dbReference type="OrthoDB" id="9739313at2759"/>
<proteinExistence type="inferred from homology"/>
<evidence type="ECO:0000256" key="2">
    <source>
        <dbReference type="ARBA" id="ARBA00022980"/>
    </source>
</evidence>
<comment type="caution">
    <text evidence="4">The sequence shown here is derived from an EMBL/GenBank/DDBJ whole genome shotgun (WGS) entry which is preliminary data.</text>
</comment>
<organism evidence="4 5">
    <name type="scientific">Tribonema minus</name>
    <dbReference type="NCBI Taxonomy" id="303371"/>
    <lineage>
        <taxon>Eukaryota</taxon>
        <taxon>Sar</taxon>
        <taxon>Stramenopiles</taxon>
        <taxon>Ochrophyta</taxon>
        <taxon>PX clade</taxon>
        <taxon>Xanthophyceae</taxon>
        <taxon>Tribonematales</taxon>
        <taxon>Tribonemataceae</taxon>
        <taxon>Tribonema</taxon>
    </lineage>
</organism>
<keyword evidence="3" id="KW-0687">Ribonucleoprotein</keyword>
<dbReference type="SUPFAM" id="SSF54575">
    <property type="entry name" value="Ribosomal protein L31e"/>
    <property type="match status" value="1"/>
</dbReference>
<name>A0A835YWF7_9STRA</name>
<gene>
    <name evidence="4" type="ORF">JKP88DRAFT_189031</name>
</gene>
<dbReference type="InterPro" id="IPR023621">
    <property type="entry name" value="Ribosomal_eL31_dom_sf"/>
</dbReference>
<dbReference type="GO" id="GO:0022625">
    <property type="term" value="C:cytosolic large ribosomal subunit"/>
    <property type="evidence" value="ECO:0007669"/>
    <property type="project" value="TreeGrafter"/>
</dbReference>
<evidence type="ECO:0000313" key="5">
    <source>
        <dbReference type="Proteomes" id="UP000664859"/>
    </source>
</evidence>
<dbReference type="AlphaFoldDB" id="A0A835YWF7"/>
<dbReference type="FunFam" id="3.10.440.10:FF:000001">
    <property type="entry name" value="60S ribosomal protein L31"/>
    <property type="match status" value="1"/>
</dbReference>
<evidence type="ECO:0000256" key="3">
    <source>
        <dbReference type="ARBA" id="ARBA00023274"/>
    </source>
</evidence>
<dbReference type="Pfam" id="PF01198">
    <property type="entry name" value="Ribosomal_L31e"/>
    <property type="match status" value="1"/>
</dbReference>
<dbReference type="PANTHER" id="PTHR10956:SF0">
    <property type="entry name" value="60S RIBOSOMAL PROTEIN L31"/>
    <property type="match status" value="1"/>
</dbReference>
<sequence>MAKDKKVAEFVTREMTIHLHKRVFGVTFKKRAPRAVKEVKKFAAKAMGTTDVRVDASLNKFLFSKGVRTVPHRVRVRMSRKRNEDEDAEEKLYTLVQYVPCADFKGLQNETVESA</sequence>